<feature type="transmembrane region" description="Helical" evidence="1">
    <location>
        <begin position="379"/>
        <end position="398"/>
    </location>
</feature>
<evidence type="ECO:0000256" key="1">
    <source>
        <dbReference type="SAM" id="Phobius"/>
    </source>
</evidence>
<keyword evidence="6" id="KW-1185">Reference proteome</keyword>
<proteinExistence type="predicted"/>
<feature type="transmembrane region" description="Helical" evidence="1">
    <location>
        <begin position="280"/>
        <end position="298"/>
    </location>
</feature>
<dbReference type="InterPro" id="IPR036890">
    <property type="entry name" value="HATPase_C_sf"/>
</dbReference>
<dbReference type="PANTHER" id="PTHR34220">
    <property type="entry name" value="SENSOR HISTIDINE KINASE YPDA"/>
    <property type="match status" value="1"/>
</dbReference>
<keyword evidence="5" id="KW-0418">Kinase</keyword>
<feature type="domain" description="Signal transduction histidine kinase internal region" evidence="3">
    <location>
        <begin position="456"/>
        <end position="535"/>
    </location>
</feature>
<dbReference type="InterPro" id="IPR010559">
    <property type="entry name" value="Sig_transdc_His_kin_internal"/>
</dbReference>
<feature type="transmembrane region" description="Helical" evidence="1">
    <location>
        <begin position="248"/>
        <end position="268"/>
    </location>
</feature>
<feature type="signal peptide" evidence="2">
    <location>
        <begin position="1"/>
        <end position="20"/>
    </location>
</feature>
<feature type="chain" id="PRO_5046834144" evidence="2">
    <location>
        <begin position="21"/>
        <end position="663"/>
    </location>
</feature>
<comment type="caution">
    <text evidence="5">The sequence shown here is derived from an EMBL/GenBank/DDBJ whole genome shotgun (WGS) entry which is preliminary data.</text>
</comment>
<dbReference type="PANTHER" id="PTHR34220:SF7">
    <property type="entry name" value="SENSOR HISTIDINE KINASE YPDA"/>
    <property type="match status" value="1"/>
</dbReference>
<dbReference type="GO" id="GO:0016301">
    <property type="term" value="F:kinase activity"/>
    <property type="evidence" value="ECO:0007669"/>
    <property type="project" value="UniProtKB-KW"/>
</dbReference>
<evidence type="ECO:0000259" key="4">
    <source>
        <dbReference type="Pfam" id="PF07695"/>
    </source>
</evidence>
<gene>
    <name evidence="5" type="ORF">ACFS6H_09130</name>
</gene>
<keyword evidence="5" id="KW-0808">Transferase</keyword>
<name>A0ABW6A3L7_9BACT</name>
<evidence type="ECO:0000259" key="3">
    <source>
        <dbReference type="Pfam" id="PF06580"/>
    </source>
</evidence>
<dbReference type="Proteomes" id="UP001597511">
    <property type="component" value="Unassembled WGS sequence"/>
</dbReference>
<keyword evidence="2" id="KW-0732">Signal</keyword>
<feature type="transmembrane region" description="Helical" evidence="1">
    <location>
        <begin position="341"/>
        <end position="363"/>
    </location>
</feature>
<feature type="transmembrane region" description="Helical" evidence="1">
    <location>
        <begin position="182"/>
        <end position="207"/>
    </location>
</feature>
<feature type="transmembrane region" description="Helical" evidence="1">
    <location>
        <begin position="214"/>
        <end position="236"/>
    </location>
</feature>
<evidence type="ECO:0000313" key="6">
    <source>
        <dbReference type="Proteomes" id="UP001597511"/>
    </source>
</evidence>
<dbReference type="EMBL" id="JBHUOZ010000002">
    <property type="protein sequence ID" value="MFD2919867.1"/>
    <property type="molecule type" value="Genomic_DNA"/>
</dbReference>
<dbReference type="RefSeq" id="WP_386097522.1">
    <property type="nucleotide sequence ID" value="NZ_JBHUOZ010000002.1"/>
</dbReference>
<protein>
    <submittedName>
        <fullName evidence="5">Histidine kinase</fullName>
    </submittedName>
</protein>
<dbReference type="Pfam" id="PF06580">
    <property type="entry name" value="His_kinase"/>
    <property type="match status" value="1"/>
</dbReference>
<keyword evidence="1" id="KW-1133">Transmembrane helix</keyword>
<reference evidence="6" key="1">
    <citation type="journal article" date="2019" name="Int. J. Syst. Evol. Microbiol.">
        <title>The Global Catalogue of Microorganisms (GCM) 10K type strain sequencing project: providing services to taxonomists for standard genome sequencing and annotation.</title>
        <authorList>
            <consortium name="The Broad Institute Genomics Platform"/>
            <consortium name="The Broad Institute Genome Sequencing Center for Infectious Disease"/>
            <person name="Wu L."/>
            <person name="Ma J."/>
        </authorList>
    </citation>
    <scope>NUCLEOTIDE SEQUENCE [LARGE SCALE GENOMIC DNA]</scope>
    <source>
        <strain evidence="6">KCTC 23299</strain>
    </source>
</reference>
<keyword evidence="1" id="KW-0812">Transmembrane</keyword>
<sequence>MKKKLLYCGLLVLLCYLNLAAQPAIILYNPPRADSVWGITGNTWFYNDTGQDTLDLAAIRQQQFVPIPVAYTGLIRPRYAVNTNWLRFSIDNKNPADTIRLYFNCNPHQFVSMFTGGKAMAEPVYPVMAEEKHFLLTIPPQAQDTFYVKIVERINYLSSITPRLQATDAAAHSFTQQTGDGAFLLTVMSMALGCLVFMALFALYQFILEKDKSFLFYVAYVLCALYVWLVIGNTRFNLQVGFLQQQHFHIPVSSGIAFFYTLFIVHILQLKTSHPVKWQVLKILLLLIILETAVEVYENFTGVFIFTSSFYYHYVLPLPNNLVNLFLLYVLITSKSPIKKYLLAGLTLLILFLFVFSNFVYFIPGLPPGISVFANFPPFWGLMGVTAEAFCFALALAYKSKLVKEERNKLQQQYTTELQQKLAEQKLTLDTQFEHLQLQQAKQLETAFEKKLAETEMAALRAQMNPHFIFNCLNSIKLYTLENDAETASDYLTKFSRLIRLVLENSKSEKVFLSREIETLRLYIELEMMRFKDKLTYEMTVASSVDEQYLEVPPLLLQPYIENAIWHGLMHKKEGGKVTIQFIQPAEHLLEVVITDNGIGREKAAALKSKESNRHKSFGINMTQERLQVINQLYDIETKVTIIDLYDVAQVPTGTRVIILIPV</sequence>
<dbReference type="SUPFAM" id="SSF55874">
    <property type="entry name" value="ATPase domain of HSP90 chaperone/DNA topoisomerase II/histidine kinase"/>
    <property type="match status" value="1"/>
</dbReference>
<dbReference type="InterPro" id="IPR011623">
    <property type="entry name" value="7TMR_DISM_rcpt_extracell_dom1"/>
</dbReference>
<evidence type="ECO:0000256" key="2">
    <source>
        <dbReference type="SAM" id="SignalP"/>
    </source>
</evidence>
<feature type="transmembrane region" description="Helical" evidence="1">
    <location>
        <begin position="310"/>
        <end position="332"/>
    </location>
</feature>
<feature type="domain" description="7TM-DISM receptor extracellular" evidence="4">
    <location>
        <begin position="189"/>
        <end position="399"/>
    </location>
</feature>
<keyword evidence="1" id="KW-0472">Membrane</keyword>
<dbReference type="Pfam" id="PF07695">
    <property type="entry name" value="7TMR-DISM_7TM"/>
    <property type="match status" value="1"/>
</dbReference>
<evidence type="ECO:0000313" key="5">
    <source>
        <dbReference type="EMBL" id="MFD2919867.1"/>
    </source>
</evidence>
<dbReference type="InterPro" id="IPR050640">
    <property type="entry name" value="Bact_2-comp_sensor_kinase"/>
</dbReference>
<accession>A0ABW6A3L7</accession>
<dbReference type="Gene3D" id="3.30.565.10">
    <property type="entry name" value="Histidine kinase-like ATPase, C-terminal domain"/>
    <property type="match status" value="1"/>
</dbReference>
<organism evidence="5 6">
    <name type="scientific">Terrimonas rubra</name>
    <dbReference type="NCBI Taxonomy" id="1035890"/>
    <lineage>
        <taxon>Bacteria</taxon>
        <taxon>Pseudomonadati</taxon>
        <taxon>Bacteroidota</taxon>
        <taxon>Chitinophagia</taxon>
        <taxon>Chitinophagales</taxon>
        <taxon>Chitinophagaceae</taxon>
        <taxon>Terrimonas</taxon>
    </lineage>
</organism>